<dbReference type="GO" id="GO:0000138">
    <property type="term" value="C:Golgi trans cisterna"/>
    <property type="evidence" value="ECO:0007669"/>
    <property type="project" value="TreeGrafter"/>
</dbReference>
<gene>
    <name evidence="2" type="ORF">N7482_003029</name>
</gene>
<name>A0A9W9LVP4_9EURO</name>
<dbReference type="GO" id="GO:0016020">
    <property type="term" value="C:membrane"/>
    <property type="evidence" value="ECO:0007669"/>
    <property type="project" value="TreeGrafter"/>
</dbReference>
<protein>
    <recommendedName>
        <fullName evidence="4">High-temperature-induced dauer-formation protein</fullName>
    </recommendedName>
</protein>
<reference evidence="2" key="2">
    <citation type="journal article" date="2023" name="IMA Fungus">
        <title>Comparative genomic study of the Penicillium genus elucidates a diverse pangenome and 15 lateral gene transfer events.</title>
        <authorList>
            <person name="Petersen C."/>
            <person name="Sorensen T."/>
            <person name="Nielsen M.R."/>
            <person name="Sondergaard T.E."/>
            <person name="Sorensen J.L."/>
            <person name="Fitzpatrick D.A."/>
            <person name="Frisvad J.C."/>
            <person name="Nielsen K.L."/>
        </authorList>
    </citation>
    <scope>NUCLEOTIDE SEQUENCE</scope>
    <source>
        <strain evidence="2">IBT 26290</strain>
    </source>
</reference>
<evidence type="ECO:0000313" key="2">
    <source>
        <dbReference type="EMBL" id="KAJ5177152.1"/>
    </source>
</evidence>
<evidence type="ECO:0000256" key="1">
    <source>
        <dbReference type="SAM" id="MobiDB-lite"/>
    </source>
</evidence>
<feature type="region of interest" description="Disordered" evidence="1">
    <location>
        <begin position="563"/>
        <end position="684"/>
    </location>
</feature>
<feature type="region of interest" description="Disordered" evidence="1">
    <location>
        <begin position="859"/>
        <end position="878"/>
    </location>
</feature>
<dbReference type="PANTHER" id="PTHR21575">
    <property type="entry name" value="PROTEIN HID1"/>
    <property type="match status" value="1"/>
</dbReference>
<sequence>MGASESKLVFKQGIFRLSEEKEIPADDPYWTRFWELPESTEDIFSLFTPADIRRTRDHALCNFETLLLSVSSRLIVLKNHPSFPDPDLAPERDVLNCIRILTRLLPFVYEAEYLEKWEEQFFWSLGPAGAVSPHDEEYEDVKPLAEELIDTLLDLLFFADFGIPELPTAKSKISYSIWQSGVGCNTAMGSNKSLENNRCEVLRLLLTMTGKAMYMPSSTLPVQGVKAITYITTRQDKQSVLTLLCSLLNTAMKYNPAAWRVPYDHVVWKDPKQILVIYCLQFLLVLLLYPIPEDGRGVPPKNYYRHYFGRLHRPQDFQFLVDGMTRILNQPMQATSSYLPGSQRSVKWAPEILILFWETLQCNKRFRSFIIDSNRSHDFLILCVFYAMEYRTDASKQGVVRLCIFILQTMSAEPNFGKSLNMKFEAQETLPQSIRLLKFRGSYADYLIMSIQTLMTTSKGKLDTVYPALLIILTNVAPHIKHISPSTCSKVMQLFSSMSAPSFLLANETNHTLLASLLDFINAILEHGFTVVLINAENPYLVYSILKYKERFEAVRAFTLESGQQEIERQREKRKVGDAPGDLTASPTLSHSEEDLHLPSGARSPLTRIPEENSAFAIGDDDSDDEGEEGQRTPSQSSPSAQTSRRPSFASTADETSSQIRGISEKARGKLPAGRPSFSRQNSMTSQTSMSALFSATSAGFTPTVAWLESWLPELPLHTIITLISAIAPHIPDAALQATSSPEARTLIHNLPSFAEEPQVKSILSEPNAVRAQSFEWSALSMGWYESLLWGFIFSSEMVVGSAAGATPGTVGVWNGTAIRLFKVQEAAAQGPTLLAPKGAVDAVGSNLVQRIGNLSLRGRSSMSQESSSGASPSVREV</sequence>
<keyword evidence="3" id="KW-1185">Reference proteome</keyword>
<dbReference type="Pfam" id="PF12722">
    <property type="entry name" value="Hid1"/>
    <property type="match status" value="1"/>
</dbReference>
<dbReference type="InterPro" id="IPR026705">
    <property type="entry name" value="Hid-1/Ecm30"/>
</dbReference>
<organism evidence="2 3">
    <name type="scientific">Penicillium canariense</name>
    <dbReference type="NCBI Taxonomy" id="189055"/>
    <lineage>
        <taxon>Eukaryota</taxon>
        <taxon>Fungi</taxon>
        <taxon>Dikarya</taxon>
        <taxon>Ascomycota</taxon>
        <taxon>Pezizomycotina</taxon>
        <taxon>Eurotiomycetes</taxon>
        <taxon>Eurotiomycetidae</taxon>
        <taxon>Eurotiales</taxon>
        <taxon>Aspergillaceae</taxon>
        <taxon>Penicillium</taxon>
    </lineage>
</organism>
<dbReference type="GO" id="GO:0005797">
    <property type="term" value="C:Golgi medial cisterna"/>
    <property type="evidence" value="ECO:0007669"/>
    <property type="project" value="TreeGrafter"/>
</dbReference>
<dbReference type="GeneID" id="81424330"/>
<dbReference type="EMBL" id="JAPQKN010000001">
    <property type="protein sequence ID" value="KAJ5177152.1"/>
    <property type="molecule type" value="Genomic_DNA"/>
</dbReference>
<dbReference type="OrthoDB" id="432953at2759"/>
<proteinExistence type="predicted"/>
<feature type="compositionally biased region" description="Polar residues" evidence="1">
    <location>
        <begin position="649"/>
        <end position="661"/>
    </location>
</feature>
<feature type="compositionally biased region" description="Acidic residues" evidence="1">
    <location>
        <begin position="619"/>
        <end position="628"/>
    </location>
</feature>
<dbReference type="Proteomes" id="UP001149163">
    <property type="component" value="Unassembled WGS sequence"/>
</dbReference>
<dbReference type="PANTHER" id="PTHR21575:SF12">
    <property type="entry name" value="PROTEIN HID1"/>
    <property type="match status" value="1"/>
</dbReference>
<comment type="caution">
    <text evidence="2">The sequence shown here is derived from an EMBL/GenBank/DDBJ whole genome shotgun (WGS) entry which is preliminary data.</text>
</comment>
<feature type="compositionally biased region" description="Basic and acidic residues" evidence="1">
    <location>
        <begin position="566"/>
        <end position="577"/>
    </location>
</feature>
<evidence type="ECO:0000313" key="3">
    <source>
        <dbReference type="Proteomes" id="UP001149163"/>
    </source>
</evidence>
<accession>A0A9W9LVP4</accession>
<reference evidence="2" key="1">
    <citation type="submission" date="2022-11" db="EMBL/GenBank/DDBJ databases">
        <authorList>
            <person name="Petersen C."/>
        </authorList>
    </citation>
    <scope>NUCLEOTIDE SEQUENCE</scope>
    <source>
        <strain evidence="2">IBT 26290</strain>
    </source>
</reference>
<dbReference type="AlphaFoldDB" id="A0A9W9LVP4"/>
<evidence type="ECO:0008006" key="4">
    <source>
        <dbReference type="Google" id="ProtNLM"/>
    </source>
</evidence>
<dbReference type="RefSeq" id="XP_056548760.1">
    <property type="nucleotide sequence ID" value="XM_056685154.1"/>
</dbReference>
<feature type="compositionally biased region" description="Low complexity" evidence="1">
    <location>
        <begin position="632"/>
        <end position="648"/>
    </location>
</feature>